<dbReference type="RefSeq" id="WP_062962977.1">
    <property type="nucleotide sequence ID" value="NZ_JAJFOE010000001.1"/>
</dbReference>
<dbReference type="OrthoDB" id="166978at2"/>
<sequence length="105" mass="11081">MFRNTFPALLIASAALTVAAATASAAPATTLHEGMQVVGTDVEEGTYYTSGPGADDYGYCFITWLPYKGAKSSEATDIESYSGASYVQLRAGDVINVEGCTWTHE</sequence>
<evidence type="ECO:0000313" key="3">
    <source>
        <dbReference type="Proteomes" id="UP000255082"/>
    </source>
</evidence>
<keyword evidence="1" id="KW-0732">Signal</keyword>
<name>A0A378WNR9_9NOCA</name>
<dbReference type="AlphaFoldDB" id="A0A378WNR9"/>
<dbReference type="EMBL" id="UGRU01000001">
    <property type="protein sequence ID" value="SUA42970.1"/>
    <property type="molecule type" value="Genomic_DNA"/>
</dbReference>
<feature type="chain" id="PRO_5016804368" evidence="1">
    <location>
        <begin position="26"/>
        <end position="105"/>
    </location>
</feature>
<dbReference type="Proteomes" id="UP000255082">
    <property type="component" value="Unassembled WGS sequence"/>
</dbReference>
<evidence type="ECO:0000313" key="2">
    <source>
        <dbReference type="EMBL" id="SUA42970.1"/>
    </source>
</evidence>
<organism evidence="2 3">
    <name type="scientific">Nocardia africana</name>
    <dbReference type="NCBI Taxonomy" id="134964"/>
    <lineage>
        <taxon>Bacteria</taxon>
        <taxon>Bacillati</taxon>
        <taxon>Actinomycetota</taxon>
        <taxon>Actinomycetes</taxon>
        <taxon>Mycobacteriales</taxon>
        <taxon>Nocardiaceae</taxon>
        <taxon>Nocardia</taxon>
    </lineage>
</organism>
<evidence type="ECO:0000256" key="1">
    <source>
        <dbReference type="SAM" id="SignalP"/>
    </source>
</evidence>
<reference evidence="2 3" key="1">
    <citation type="submission" date="2018-06" db="EMBL/GenBank/DDBJ databases">
        <authorList>
            <consortium name="Pathogen Informatics"/>
            <person name="Doyle S."/>
        </authorList>
    </citation>
    <scope>NUCLEOTIDE SEQUENCE [LARGE SCALE GENOMIC DNA]</scope>
    <source>
        <strain evidence="2 3">NCTC13184</strain>
    </source>
</reference>
<gene>
    <name evidence="2" type="ORF">NCTC13184_02330</name>
</gene>
<accession>A0A378WNR9</accession>
<proteinExistence type="predicted"/>
<protein>
    <submittedName>
        <fullName evidence="2">Uncharacterized protein</fullName>
    </submittedName>
</protein>
<feature type="signal peptide" evidence="1">
    <location>
        <begin position="1"/>
        <end position="25"/>
    </location>
</feature>